<gene>
    <name evidence="1" type="ORF">D8771_18045</name>
</gene>
<comment type="caution">
    <text evidence="1">The sequence shown here is derived from an EMBL/GenBank/DDBJ whole genome shotgun (WGS) entry which is preliminary data.</text>
</comment>
<name>A0A6C1CH00_9ACTN</name>
<dbReference type="AlphaFoldDB" id="A0A6C1CH00"/>
<protein>
    <submittedName>
        <fullName evidence="1">Uncharacterized protein</fullName>
    </submittedName>
</protein>
<reference evidence="1 2" key="1">
    <citation type="submission" date="2018-10" db="EMBL/GenBank/DDBJ databases">
        <title>Isolation of pseudouridimycin from Streptomyces albus DSM 40763.</title>
        <authorList>
            <person name="Rosenqvist P."/>
            <person name="Metsae-Ketelae M."/>
            <person name="Virta P."/>
        </authorList>
    </citation>
    <scope>NUCLEOTIDE SEQUENCE [LARGE SCALE GENOMIC DNA]</scope>
    <source>
        <strain evidence="1 2">DSM 40763</strain>
    </source>
</reference>
<evidence type="ECO:0000313" key="2">
    <source>
        <dbReference type="Proteomes" id="UP000298111"/>
    </source>
</evidence>
<dbReference type="EMBL" id="RCIY01000065">
    <property type="protein sequence ID" value="TGG81352.1"/>
    <property type="molecule type" value="Genomic_DNA"/>
</dbReference>
<dbReference type="Proteomes" id="UP000298111">
    <property type="component" value="Unassembled WGS sequence"/>
</dbReference>
<accession>A0A6C1CH00</accession>
<evidence type="ECO:0000313" key="1">
    <source>
        <dbReference type="EMBL" id="TGG81352.1"/>
    </source>
</evidence>
<proteinExistence type="predicted"/>
<sequence>MKAVVPYPTLVGDVTFRVGSVRMDGVPVPLETISTEHKVVALHDVLRRHWEEVRLEVRAELPEKEVAAGPWSDIVCVAVLAEGSTNSRVVRRLRTGGDGGRSASVPLQRGAFRSRATLSVAVVATVDGVPGRIIGTSTENWTVDLSAKEPVLRRGPDVREVDFRTGEEWLRPYKDAPWLVEVAGERPTVHLNTAFEGITGLLGPGGGPLERAVRDTVAAEVAVDAWTAMFHAAVSELELGDDGAPEWPEGWRDWALRSLLPDIFPDLSPGDALAEVYARRTHGAGWDELQSRVQFAVARRARVFRRVGSLIRELDRSSQEALP</sequence>
<organism evidence="1 2">
    <name type="scientific">Streptomyces albus</name>
    <dbReference type="NCBI Taxonomy" id="1888"/>
    <lineage>
        <taxon>Bacteria</taxon>
        <taxon>Bacillati</taxon>
        <taxon>Actinomycetota</taxon>
        <taxon>Actinomycetes</taxon>
        <taxon>Kitasatosporales</taxon>
        <taxon>Streptomycetaceae</taxon>
        <taxon>Streptomyces</taxon>
    </lineage>
</organism>